<gene>
    <name evidence="1" type="ORF">SASPL_104290</name>
</gene>
<protein>
    <submittedName>
        <fullName evidence="1">Uncharacterized protein</fullName>
    </submittedName>
</protein>
<sequence length="157" mass="17056">MCLLLARLSAARYFSSAAVNDHEISLLTSVFVRSNTTLILSFLVSGIHGGAAVAEIRGFAAGNLVLERRVVFVLGLHEVTIFWRRSVVAPVLDDTVGGIARDGFGWVEEVILAAGFGNLWWRRLRDEAEALVVGDQGFGLGSEMDLRKSPLAWEGRG</sequence>
<dbReference type="PANTHER" id="PTHR37172">
    <property type="entry name" value="TRANSMEMBRANE PROTEIN"/>
    <property type="match status" value="1"/>
</dbReference>
<evidence type="ECO:0000313" key="2">
    <source>
        <dbReference type="Proteomes" id="UP000298416"/>
    </source>
</evidence>
<reference evidence="1" key="2">
    <citation type="submission" date="2020-08" db="EMBL/GenBank/DDBJ databases">
        <title>Plant Genome Project.</title>
        <authorList>
            <person name="Zhang R.-G."/>
        </authorList>
    </citation>
    <scope>NUCLEOTIDE SEQUENCE</scope>
    <source>
        <strain evidence="1">Huo1</strain>
        <tissue evidence="1">Leaf</tissue>
    </source>
</reference>
<organism evidence="1">
    <name type="scientific">Salvia splendens</name>
    <name type="common">Scarlet sage</name>
    <dbReference type="NCBI Taxonomy" id="180675"/>
    <lineage>
        <taxon>Eukaryota</taxon>
        <taxon>Viridiplantae</taxon>
        <taxon>Streptophyta</taxon>
        <taxon>Embryophyta</taxon>
        <taxon>Tracheophyta</taxon>
        <taxon>Spermatophyta</taxon>
        <taxon>Magnoliopsida</taxon>
        <taxon>eudicotyledons</taxon>
        <taxon>Gunneridae</taxon>
        <taxon>Pentapetalae</taxon>
        <taxon>asterids</taxon>
        <taxon>lamiids</taxon>
        <taxon>Lamiales</taxon>
        <taxon>Lamiaceae</taxon>
        <taxon>Nepetoideae</taxon>
        <taxon>Mentheae</taxon>
        <taxon>Salviinae</taxon>
        <taxon>Salvia</taxon>
        <taxon>Salvia subgen. Calosphace</taxon>
        <taxon>core Calosphace</taxon>
    </lineage>
</organism>
<keyword evidence="2" id="KW-1185">Reference proteome</keyword>
<dbReference type="EMBL" id="PNBA02000002">
    <property type="protein sequence ID" value="KAG6432705.1"/>
    <property type="molecule type" value="Genomic_DNA"/>
</dbReference>
<accession>A0A8X8YGX2</accession>
<evidence type="ECO:0000313" key="1">
    <source>
        <dbReference type="EMBL" id="KAG6432705.1"/>
    </source>
</evidence>
<dbReference type="AlphaFoldDB" id="A0A8X8YGX2"/>
<reference evidence="1" key="1">
    <citation type="submission" date="2018-01" db="EMBL/GenBank/DDBJ databases">
        <authorList>
            <person name="Mao J.F."/>
        </authorList>
    </citation>
    <scope>NUCLEOTIDE SEQUENCE</scope>
    <source>
        <strain evidence="1">Huo1</strain>
        <tissue evidence="1">Leaf</tissue>
    </source>
</reference>
<dbReference type="Proteomes" id="UP000298416">
    <property type="component" value="Unassembled WGS sequence"/>
</dbReference>
<dbReference type="PANTHER" id="PTHR37172:SF3">
    <property type="entry name" value="TRANSMEMBRANE PROTEIN"/>
    <property type="match status" value="1"/>
</dbReference>
<proteinExistence type="predicted"/>
<name>A0A8X8YGX2_SALSN</name>
<comment type="caution">
    <text evidence="1">The sequence shown here is derived from an EMBL/GenBank/DDBJ whole genome shotgun (WGS) entry which is preliminary data.</text>
</comment>